<dbReference type="PANTHER" id="PTHR12534">
    <property type="entry name" value="30S RIBOSOMAL PROTEIN S2 PROKARYOTIC AND ORGANELLAR"/>
    <property type="match status" value="1"/>
</dbReference>
<dbReference type="InterPro" id="IPR001865">
    <property type="entry name" value="Ribosomal_uS2"/>
</dbReference>
<proteinExistence type="inferred from homology"/>
<reference evidence="6 7" key="1">
    <citation type="journal article" date="2016" name="Nat. Commun.">
        <title>Thousands of microbial genomes shed light on interconnected biogeochemical processes in an aquifer system.</title>
        <authorList>
            <person name="Anantharaman K."/>
            <person name="Brown C.T."/>
            <person name="Hug L.A."/>
            <person name="Sharon I."/>
            <person name="Castelle C.J."/>
            <person name="Probst A.J."/>
            <person name="Thomas B.C."/>
            <person name="Singh A."/>
            <person name="Wilkins M.J."/>
            <person name="Karaoz U."/>
            <person name="Brodie E.L."/>
            <person name="Williams K.H."/>
            <person name="Hubbard S.S."/>
            <person name="Banfield J.F."/>
        </authorList>
    </citation>
    <scope>NUCLEOTIDE SEQUENCE [LARGE SCALE GENOMIC DNA]</scope>
</reference>
<evidence type="ECO:0000256" key="2">
    <source>
        <dbReference type="ARBA" id="ARBA00022980"/>
    </source>
</evidence>
<dbReference type="EMBL" id="MEZA01000003">
    <property type="protein sequence ID" value="OGD43310.1"/>
    <property type="molecule type" value="Genomic_DNA"/>
</dbReference>
<dbReference type="GO" id="GO:0003735">
    <property type="term" value="F:structural constituent of ribosome"/>
    <property type="evidence" value="ECO:0007669"/>
    <property type="project" value="InterPro"/>
</dbReference>
<accession>A0A1F5CKD1</accession>
<dbReference type="CDD" id="cd01425">
    <property type="entry name" value="RPS2"/>
    <property type="match status" value="1"/>
</dbReference>
<dbReference type="PRINTS" id="PR00395">
    <property type="entry name" value="RIBOSOMALS2"/>
</dbReference>
<dbReference type="HAMAP" id="MF_00291_B">
    <property type="entry name" value="Ribosomal_uS2_B"/>
    <property type="match status" value="1"/>
</dbReference>
<evidence type="ECO:0000256" key="4">
    <source>
        <dbReference type="ARBA" id="ARBA00035256"/>
    </source>
</evidence>
<comment type="similarity">
    <text evidence="1 5">Belongs to the universal ribosomal protein uS2 family.</text>
</comment>
<sequence>MITNKNSVKNNILESDLENMASSGVHLGSLRHYSHPKMKPYVWSGKNVFQIIDLQKSKKMLVEAINFLTSVKKKGGMILFVGTGLAAKDIVKNVAEELNMPYVVERWLGGTLTNFPTISRRIDYLKNLENQKQSGEFEKYTKYEVSKLEEKIIKLKKYLSGLLNLNRLPDAVWVSSGNYDKIAAVEAIKKSIPVAGIVNTNSDPALFNYPIPANDTALNSVSFILNSVKDALINVKSETIPSDK</sequence>
<dbReference type="GO" id="GO:0022627">
    <property type="term" value="C:cytosolic small ribosomal subunit"/>
    <property type="evidence" value="ECO:0007669"/>
    <property type="project" value="TreeGrafter"/>
</dbReference>
<dbReference type="PANTHER" id="PTHR12534:SF0">
    <property type="entry name" value="SMALL RIBOSOMAL SUBUNIT PROTEIN US2M"/>
    <property type="match status" value="1"/>
</dbReference>
<evidence type="ECO:0000256" key="3">
    <source>
        <dbReference type="ARBA" id="ARBA00023274"/>
    </source>
</evidence>
<keyword evidence="3 5" id="KW-0687">Ribonucleoprotein</keyword>
<dbReference type="Gene3D" id="1.10.287.610">
    <property type="entry name" value="Helix hairpin bin"/>
    <property type="match status" value="1"/>
</dbReference>
<protein>
    <recommendedName>
        <fullName evidence="4 5">Small ribosomal subunit protein uS2</fullName>
    </recommendedName>
</protein>
<dbReference type="FunFam" id="1.10.287.610:FF:000001">
    <property type="entry name" value="30S ribosomal protein S2"/>
    <property type="match status" value="1"/>
</dbReference>
<evidence type="ECO:0000256" key="5">
    <source>
        <dbReference type="HAMAP-Rule" id="MF_00291"/>
    </source>
</evidence>
<dbReference type="GO" id="GO:0006412">
    <property type="term" value="P:translation"/>
    <property type="evidence" value="ECO:0007669"/>
    <property type="project" value="UniProtKB-UniRule"/>
</dbReference>
<dbReference type="Pfam" id="PF00318">
    <property type="entry name" value="Ribosomal_S2"/>
    <property type="match status" value="1"/>
</dbReference>
<evidence type="ECO:0000313" key="6">
    <source>
        <dbReference type="EMBL" id="OGD43310.1"/>
    </source>
</evidence>
<evidence type="ECO:0000256" key="1">
    <source>
        <dbReference type="ARBA" id="ARBA00006242"/>
    </source>
</evidence>
<gene>
    <name evidence="5" type="primary">rpsB</name>
    <name evidence="6" type="ORF">A2567_02540</name>
</gene>
<dbReference type="InterPro" id="IPR005706">
    <property type="entry name" value="Ribosomal_uS2_bac/mit/plastid"/>
</dbReference>
<dbReference type="Proteomes" id="UP000178974">
    <property type="component" value="Unassembled WGS sequence"/>
</dbReference>
<dbReference type="Gene3D" id="3.40.50.10490">
    <property type="entry name" value="Glucose-6-phosphate isomerase like protein, domain 1"/>
    <property type="match status" value="1"/>
</dbReference>
<dbReference type="AlphaFoldDB" id="A0A1F5CKD1"/>
<evidence type="ECO:0000313" key="7">
    <source>
        <dbReference type="Proteomes" id="UP000178974"/>
    </source>
</evidence>
<dbReference type="InterPro" id="IPR023591">
    <property type="entry name" value="Ribosomal_uS2_flav_dom_sf"/>
</dbReference>
<comment type="caution">
    <text evidence="6">The sequence shown here is derived from an EMBL/GenBank/DDBJ whole genome shotgun (WGS) entry which is preliminary data.</text>
</comment>
<dbReference type="SUPFAM" id="SSF52313">
    <property type="entry name" value="Ribosomal protein S2"/>
    <property type="match status" value="1"/>
</dbReference>
<organism evidence="6 7">
    <name type="scientific">Candidatus Azambacteria bacterium RIFOXYD1_FULL_42_11</name>
    <dbReference type="NCBI Taxonomy" id="1797310"/>
    <lineage>
        <taxon>Bacteria</taxon>
        <taxon>Candidatus Azamiibacteriota</taxon>
    </lineage>
</organism>
<name>A0A1F5CKD1_9BACT</name>
<keyword evidence="2 5" id="KW-0689">Ribosomal protein</keyword>
<dbReference type="NCBIfam" id="TIGR01011">
    <property type="entry name" value="rpsB_bact"/>
    <property type="match status" value="1"/>
</dbReference>